<dbReference type="NCBIfam" id="TIGR01591">
    <property type="entry name" value="Fdh-alpha"/>
    <property type="match status" value="1"/>
</dbReference>
<gene>
    <name evidence="6" type="primary">fdhF</name>
    <name evidence="6" type="ORF">TQ35_009055</name>
</gene>
<dbReference type="Pfam" id="PF04879">
    <property type="entry name" value="Molybdop_Fe4S4"/>
    <property type="match status" value="1"/>
</dbReference>
<organism evidence="6">
    <name type="scientific">Candidatus Aramenus sulfurataquae</name>
    <dbReference type="NCBI Taxonomy" id="1326980"/>
    <lineage>
        <taxon>Archaea</taxon>
        <taxon>Thermoproteota</taxon>
        <taxon>Thermoprotei</taxon>
        <taxon>Sulfolobales</taxon>
        <taxon>Sulfolobaceae</taxon>
        <taxon>Candidatus Aramenus</taxon>
    </lineage>
</organism>
<dbReference type="Pfam" id="PF01568">
    <property type="entry name" value="Molydop_binding"/>
    <property type="match status" value="1"/>
</dbReference>
<dbReference type="GO" id="GO:0016020">
    <property type="term" value="C:membrane"/>
    <property type="evidence" value="ECO:0007669"/>
    <property type="project" value="TreeGrafter"/>
</dbReference>
<evidence type="ECO:0000313" key="6">
    <source>
        <dbReference type="EMBL" id="MCL7344702.1"/>
    </source>
</evidence>
<dbReference type="EMBL" id="JZWS02000026">
    <property type="protein sequence ID" value="MCL7344702.1"/>
    <property type="molecule type" value="Genomic_DNA"/>
</dbReference>
<dbReference type="SUPFAM" id="SSF50692">
    <property type="entry name" value="ADC-like"/>
    <property type="match status" value="1"/>
</dbReference>
<evidence type="ECO:0000256" key="4">
    <source>
        <dbReference type="ARBA" id="ARBA00023014"/>
    </source>
</evidence>
<dbReference type="PANTHER" id="PTHR43105:SF10">
    <property type="entry name" value="NADH-QUINONE OXIDOREDUCTASE SUBUNIT G"/>
    <property type="match status" value="1"/>
</dbReference>
<dbReference type="InterPro" id="IPR009010">
    <property type="entry name" value="Asp_de-COase-like_dom_sf"/>
</dbReference>
<dbReference type="Gene3D" id="2.40.40.20">
    <property type="match status" value="1"/>
</dbReference>
<proteinExistence type="predicted"/>
<keyword evidence="6" id="KW-0560">Oxidoreductase</keyword>
<keyword evidence="1" id="KW-0004">4Fe-4S</keyword>
<accession>A0AAE3FM10</accession>
<sequence>MQVVKSVCPFCGVGCGVELYVNSRVLRLSPAREHPVSRGHLCGKGTLSYEATYSWDRLTSPLKRVKDTFVRVSWEEAIREIAEKLKEITKTYGPEAVAFYGGCQNTLEETYLMQKVARALGTNNVDSCARVCHEPSAMALKEMLGIGASSISAEMIPLMKTLVIVGESITESHPVLSQYLTEARQRGTKIVVVDPRTTGTAKFADLHLSVRPGTDVALFNAVANYLIKNSLYDREFVEKRTEGFPEYAKGVSKYALEYAEEVTGVEREKIEEFARLISVKGVIFSWGLGLTQSSGVDGVRALIDLALLTGNLGRYGGVIVYRGQTNVQGSGDLVKPNVFPIGPMNEENAEKLAKVWSFKPPTKPGLTVTEALLRDNDIRAMFFMGFNPLASMPNRRKVEERLRKLDLLVVMDAFMTDTASLAHYALPSAVWTEKEGSVTNLDRLVKWRFKAVDPPGEAKPDYEILGMLARELGFNFATDPKLLFEEMKKVTPIYSNLTLDSIMDYSANSRYPNGELYLYEEKFHTPSGKGKFEFREQREVKKGYVLLTVRNVTRYNTDVVTGRIPGFGMYESPLLVNPSDAKELGLRDGDEVIVSSECGSTRAKVRVSSEVLNSTVVMYMHDKKVNYVVCDELDESKAPRYKYTVVEIRKKV</sequence>
<dbReference type="AlphaFoldDB" id="A0AAE3FM10"/>
<dbReference type="PROSITE" id="PS51669">
    <property type="entry name" value="4FE4S_MOW_BIS_MGD"/>
    <property type="match status" value="1"/>
</dbReference>
<dbReference type="Pfam" id="PF00384">
    <property type="entry name" value="Molybdopterin"/>
    <property type="match status" value="1"/>
</dbReference>
<keyword evidence="3" id="KW-0408">Iron</keyword>
<keyword evidence="4" id="KW-0411">Iron-sulfur</keyword>
<comment type="caution">
    <text evidence="6">The sequence shown here is derived from an EMBL/GenBank/DDBJ whole genome shotgun (WGS) entry which is preliminary data.</text>
</comment>
<dbReference type="InterPro" id="IPR050123">
    <property type="entry name" value="Prok_molybdopt-oxidoreductase"/>
</dbReference>
<dbReference type="PANTHER" id="PTHR43105">
    <property type="entry name" value="RESPIRATORY NITRATE REDUCTASE"/>
    <property type="match status" value="1"/>
</dbReference>
<dbReference type="GO" id="GO:0046872">
    <property type="term" value="F:metal ion binding"/>
    <property type="evidence" value="ECO:0007669"/>
    <property type="project" value="UniProtKB-KW"/>
</dbReference>
<evidence type="ECO:0000256" key="2">
    <source>
        <dbReference type="ARBA" id="ARBA00022723"/>
    </source>
</evidence>
<dbReference type="InterPro" id="IPR006963">
    <property type="entry name" value="Mopterin_OxRdtase_4Fe-4S_dom"/>
</dbReference>
<feature type="domain" description="4Fe-4S Mo/W bis-MGD-type" evidence="5">
    <location>
        <begin position="1"/>
        <end position="56"/>
    </location>
</feature>
<dbReference type="SUPFAM" id="SSF53706">
    <property type="entry name" value="Formate dehydrogenase/DMSO reductase, domains 1-3"/>
    <property type="match status" value="1"/>
</dbReference>
<dbReference type="GO" id="GO:0043546">
    <property type="term" value="F:molybdopterin cofactor binding"/>
    <property type="evidence" value="ECO:0007669"/>
    <property type="project" value="InterPro"/>
</dbReference>
<evidence type="ECO:0000256" key="3">
    <source>
        <dbReference type="ARBA" id="ARBA00023004"/>
    </source>
</evidence>
<dbReference type="EC" id="1.17.1.9" evidence="6"/>
<evidence type="ECO:0000256" key="1">
    <source>
        <dbReference type="ARBA" id="ARBA00022485"/>
    </source>
</evidence>
<dbReference type="GO" id="GO:0015942">
    <property type="term" value="P:formate metabolic process"/>
    <property type="evidence" value="ECO:0007669"/>
    <property type="project" value="InterPro"/>
</dbReference>
<dbReference type="Gene3D" id="2.20.25.90">
    <property type="entry name" value="ADC-like domains"/>
    <property type="match status" value="1"/>
</dbReference>
<evidence type="ECO:0000259" key="5">
    <source>
        <dbReference type="PROSITE" id="PS51669"/>
    </source>
</evidence>
<dbReference type="InterPro" id="IPR006657">
    <property type="entry name" value="MoPterin_dinucl-bd_dom"/>
</dbReference>
<name>A0AAE3FM10_9CREN</name>
<dbReference type="Gene3D" id="3.40.228.10">
    <property type="entry name" value="Dimethylsulfoxide Reductase, domain 2"/>
    <property type="match status" value="1"/>
</dbReference>
<protein>
    <submittedName>
        <fullName evidence="6">Formate dehydrogenase subunit alpha</fullName>
        <ecNumber evidence="6">1.17.1.9</ecNumber>
    </submittedName>
</protein>
<dbReference type="GO" id="GO:0051539">
    <property type="term" value="F:4 iron, 4 sulfur cluster binding"/>
    <property type="evidence" value="ECO:0007669"/>
    <property type="project" value="UniProtKB-KW"/>
</dbReference>
<dbReference type="SMART" id="SM00926">
    <property type="entry name" value="Molybdop_Fe4S4"/>
    <property type="match status" value="1"/>
</dbReference>
<dbReference type="Gene3D" id="3.40.50.740">
    <property type="match status" value="1"/>
</dbReference>
<dbReference type="GO" id="GO:0008863">
    <property type="term" value="F:formate dehydrogenase (NAD+) activity"/>
    <property type="evidence" value="ECO:0007669"/>
    <property type="project" value="UniProtKB-EC"/>
</dbReference>
<dbReference type="InterPro" id="IPR006478">
    <property type="entry name" value="Formate_DH_asu"/>
</dbReference>
<keyword evidence="2" id="KW-0479">Metal-binding</keyword>
<dbReference type="InterPro" id="IPR006656">
    <property type="entry name" value="Mopterin_OxRdtase"/>
</dbReference>
<reference evidence="6" key="1">
    <citation type="submission" date="2022-05" db="EMBL/GenBank/DDBJ databases">
        <title>Metagenome Sequencing of an Archaeal-Dominated Microbial Community from a Hot Spring at the Los Azufres Geothermal Field, Mexico.</title>
        <authorList>
            <person name="Marin-Paredes R."/>
            <person name="Martinez-Romero E."/>
            <person name="Servin-Garciduenas L.E."/>
        </authorList>
    </citation>
    <scope>NUCLEOTIDE SEQUENCE</scope>
    <source>
        <strain evidence="6">AZ1-454</strain>
    </source>
</reference>